<reference evidence="1 2" key="1">
    <citation type="submission" date="2019-09" db="EMBL/GenBank/DDBJ databases">
        <title>Genome sequence of Hymenobacter sp. M3.</title>
        <authorList>
            <person name="Srinivasan S."/>
        </authorList>
    </citation>
    <scope>NUCLEOTIDE SEQUENCE [LARGE SCALE GENOMIC DNA]</scope>
    <source>
        <strain evidence="1 2">M3</strain>
    </source>
</reference>
<dbReference type="RefSeq" id="WP_151080439.1">
    <property type="nucleotide sequence ID" value="NZ_CP047647.1"/>
</dbReference>
<dbReference type="EMBL" id="VTWU01000007">
    <property type="protein sequence ID" value="KAA9327209.1"/>
    <property type="molecule type" value="Genomic_DNA"/>
</dbReference>
<evidence type="ECO:0000313" key="2">
    <source>
        <dbReference type="Proteomes" id="UP000326380"/>
    </source>
</evidence>
<dbReference type="AlphaFoldDB" id="A0A7L4ZSY0"/>
<organism evidence="1 2">
    <name type="scientific">Hymenobacter busanensis</name>
    <dbReference type="NCBI Taxonomy" id="2607656"/>
    <lineage>
        <taxon>Bacteria</taxon>
        <taxon>Pseudomonadati</taxon>
        <taxon>Bacteroidota</taxon>
        <taxon>Cytophagia</taxon>
        <taxon>Cytophagales</taxon>
        <taxon>Hymenobacteraceae</taxon>
        <taxon>Hymenobacter</taxon>
    </lineage>
</organism>
<keyword evidence="2" id="KW-1185">Reference proteome</keyword>
<comment type="caution">
    <text evidence="1">The sequence shown here is derived from an EMBL/GenBank/DDBJ whole genome shotgun (WGS) entry which is preliminary data.</text>
</comment>
<protein>
    <submittedName>
        <fullName evidence="1">Uncharacterized protein</fullName>
    </submittedName>
</protein>
<accession>A0A7L4ZSY0</accession>
<dbReference type="Proteomes" id="UP000326380">
    <property type="component" value="Unassembled WGS sequence"/>
</dbReference>
<evidence type="ECO:0000313" key="1">
    <source>
        <dbReference type="EMBL" id="KAA9327209.1"/>
    </source>
</evidence>
<gene>
    <name evidence="1" type="ORF">F0P96_18415</name>
</gene>
<name>A0A7L4ZSY0_9BACT</name>
<proteinExistence type="predicted"/>
<sequence length="116" mass="12382">MRRRLPVLLLVMACTQFAFQCQTMCGEGEEPIPACTTAATVRNLAGLDGCGYVLELADGKRLEPAGAMWEAYPKHDGEKVTIAYADDPRGSICMVGTTVKLSCIQQANGQTPSASN</sequence>